<sequence length="83" mass="7916">MTRRCGRPAVAGATSQQRRTAGSAAAAARDDAEAAGGGAAVEKTTSSGSGSGSKPATQRISSDAAPASGTRTSSCSRTMAAAA</sequence>
<reference evidence="2 3" key="1">
    <citation type="submission" date="2024-01" db="EMBL/GenBank/DDBJ databases">
        <title>Genome assemblies of Stephania.</title>
        <authorList>
            <person name="Yang L."/>
        </authorList>
    </citation>
    <scope>NUCLEOTIDE SEQUENCE [LARGE SCALE GENOMIC DNA]</scope>
    <source>
        <strain evidence="2">JXDWG</strain>
        <tissue evidence="2">Leaf</tissue>
    </source>
</reference>
<comment type="caution">
    <text evidence="2">The sequence shown here is derived from an EMBL/GenBank/DDBJ whole genome shotgun (WGS) entry which is preliminary data.</text>
</comment>
<evidence type="ECO:0000256" key="1">
    <source>
        <dbReference type="SAM" id="MobiDB-lite"/>
    </source>
</evidence>
<dbReference type="Proteomes" id="UP001419268">
    <property type="component" value="Unassembled WGS sequence"/>
</dbReference>
<accession>A0AAP0Q8X0</accession>
<name>A0AAP0Q8X0_9MAGN</name>
<dbReference type="EMBL" id="JBBNAG010000001">
    <property type="protein sequence ID" value="KAK9167381.1"/>
    <property type="molecule type" value="Genomic_DNA"/>
</dbReference>
<feature type="region of interest" description="Disordered" evidence="1">
    <location>
        <begin position="1"/>
        <end position="83"/>
    </location>
</feature>
<gene>
    <name evidence="2" type="ORF">Scep_002572</name>
</gene>
<dbReference type="AlphaFoldDB" id="A0AAP0Q8X0"/>
<organism evidence="2 3">
    <name type="scientific">Stephania cephalantha</name>
    <dbReference type="NCBI Taxonomy" id="152367"/>
    <lineage>
        <taxon>Eukaryota</taxon>
        <taxon>Viridiplantae</taxon>
        <taxon>Streptophyta</taxon>
        <taxon>Embryophyta</taxon>
        <taxon>Tracheophyta</taxon>
        <taxon>Spermatophyta</taxon>
        <taxon>Magnoliopsida</taxon>
        <taxon>Ranunculales</taxon>
        <taxon>Menispermaceae</taxon>
        <taxon>Menispermoideae</taxon>
        <taxon>Cissampelideae</taxon>
        <taxon>Stephania</taxon>
    </lineage>
</organism>
<evidence type="ECO:0000313" key="2">
    <source>
        <dbReference type="EMBL" id="KAK9167381.1"/>
    </source>
</evidence>
<protein>
    <submittedName>
        <fullName evidence="2">Uncharacterized protein</fullName>
    </submittedName>
</protein>
<proteinExistence type="predicted"/>
<evidence type="ECO:0000313" key="3">
    <source>
        <dbReference type="Proteomes" id="UP001419268"/>
    </source>
</evidence>
<keyword evidence="3" id="KW-1185">Reference proteome</keyword>